<keyword evidence="3" id="KW-1185">Reference proteome</keyword>
<comment type="caution">
    <text evidence="2">The sequence shown here is derived from an EMBL/GenBank/DDBJ whole genome shotgun (WGS) entry which is preliminary data.</text>
</comment>
<dbReference type="InterPro" id="IPR018487">
    <property type="entry name" value="Hemopexin-like_repeat"/>
</dbReference>
<dbReference type="InterPro" id="IPR036375">
    <property type="entry name" value="Hemopexin-like_dom_sf"/>
</dbReference>
<evidence type="ECO:0000313" key="3">
    <source>
        <dbReference type="Proteomes" id="UP000238479"/>
    </source>
</evidence>
<reference evidence="2 3" key="1">
    <citation type="journal article" date="2018" name="Nat. Genet.">
        <title>The Rosa genome provides new insights in the design of modern roses.</title>
        <authorList>
            <person name="Bendahmane M."/>
        </authorList>
    </citation>
    <scope>NUCLEOTIDE SEQUENCE [LARGE SCALE GENOMIC DNA]</scope>
    <source>
        <strain evidence="3">cv. Old Blush</strain>
    </source>
</reference>
<proteinExistence type="predicted"/>
<evidence type="ECO:0000313" key="2">
    <source>
        <dbReference type="EMBL" id="PRQ35102.1"/>
    </source>
</evidence>
<dbReference type="EMBL" id="PDCK01000043">
    <property type="protein sequence ID" value="PRQ35102.1"/>
    <property type="molecule type" value="Genomic_DNA"/>
</dbReference>
<name>A0A2P6QLN9_ROSCH</name>
<dbReference type="Pfam" id="PF00045">
    <property type="entry name" value="Hemopexin"/>
    <property type="match status" value="1"/>
</dbReference>
<gene>
    <name evidence="2" type="ORF">RchiOBHm_Chr5g0076341</name>
</gene>
<organism evidence="2 3">
    <name type="scientific">Rosa chinensis</name>
    <name type="common">China rose</name>
    <dbReference type="NCBI Taxonomy" id="74649"/>
    <lineage>
        <taxon>Eukaryota</taxon>
        <taxon>Viridiplantae</taxon>
        <taxon>Streptophyta</taxon>
        <taxon>Embryophyta</taxon>
        <taxon>Tracheophyta</taxon>
        <taxon>Spermatophyta</taxon>
        <taxon>Magnoliopsida</taxon>
        <taxon>eudicotyledons</taxon>
        <taxon>Gunneridae</taxon>
        <taxon>Pentapetalae</taxon>
        <taxon>rosids</taxon>
        <taxon>fabids</taxon>
        <taxon>Rosales</taxon>
        <taxon>Rosaceae</taxon>
        <taxon>Rosoideae</taxon>
        <taxon>Rosoideae incertae sedis</taxon>
        <taxon>Rosa</taxon>
    </lineage>
</organism>
<protein>
    <submittedName>
        <fullName evidence="2">Putative Hemopexin-like domain-containing protein</fullName>
    </submittedName>
</protein>
<feature type="repeat" description="Hemopexin" evidence="1">
    <location>
        <begin position="71"/>
        <end position="118"/>
    </location>
</feature>
<dbReference type="PROSITE" id="PS51642">
    <property type="entry name" value="HEMOPEXIN_2"/>
    <property type="match status" value="1"/>
</dbReference>
<accession>A0A2P6QLN9</accession>
<dbReference type="AlphaFoldDB" id="A0A2P6QLN9"/>
<sequence length="121" mass="13318">MGIYPSRAKPLHAEHGIDCAFGSHDGDEAFLFSGNLCAPINYSPGTLKGLITKPLMTITAMFPFLKKREFKSSIDAAFESTRKYEAYLFKDDRYALINYGSELLIIPASSTSSSWLTASPV</sequence>
<evidence type="ECO:0000256" key="1">
    <source>
        <dbReference type="PROSITE-ProRule" id="PRU01011"/>
    </source>
</evidence>
<dbReference type="Gene3D" id="2.110.10.10">
    <property type="entry name" value="Hemopexin-like domain"/>
    <property type="match status" value="1"/>
</dbReference>
<dbReference type="Gramene" id="PRQ35102">
    <property type="protein sequence ID" value="PRQ35102"/>
    <property type="gene ID" value="RchiOBHm_Chr5g0076341"/>
</dbReference>
<dbReference type="STRING" id="74649.A0A2P6QLN9"/>
<dbReference type="Proteomes" id="UP000238479">
    <property type="component" value="Chromosome 5"/>
</dbReference>
<dbReference type="SUPFAM" id="SSF50923">
    <property type="entry name" value="Hemopexin-like domain"/>
    <property type="match status" value="1"/>
</dbReference>